<organism evidence="9 10">
    <name type="scientific">Ornithinibacillus xuwenensis</name>
    <dbReference type="NCBI Taxonomy" id="3144668"/>
    <lineage>
        <taxon>Bacteria</taxon>
        <taxon>Bacillati</taxon>
        <taxon>Bacillota</taxon>
        <taxon>Bacilli</taxon>
        <taxon>Bacillales</taxon>
        <taxon>Bacillaceae</taxon>
        <taxon>Ornithinibacillus</taxon>
    </lineage>
</organism>
<evidence type="ECO:0000256" key="5">
    <source>
        <dbReference type="ARBA" id="ARBA00022692"/>
    </source>
</evidence>
<dbReference type="Proteomes" id="UP001444625">
    <property type="component" value="Unassembled WGS sequence"/>
</dbReference>
<keyword evidence="5 8" id="KW-0812">Transmembrane</keyword>
<evidence type="ECO:0000256" key="2">
    <source>
        <dbReference type="ARBA" id="ARBA00007935"/>
    </source>
</evidence>
<protein>
    <submittedName>
        <fullName evidence="9">Iron ABC transporter permease</fullName>
    </submittedName>
</protein>
<feature type="transmembrane region" description="Helical" evidence="8">
    <location>
        <begin position="63"/>
        <end position="80"/>
    </location>
</feature>
<dbReference type="CDD" id="cd06550">
    <property type="entry name" value="TM_ABC_iron-siderophores_like"/>
    <property type="match status" value="1"/>
</dbReference>
<keyword evidence="10" id="KW-1185">Reference proteome</keyword>
<comment type="similarity">
    <text evidence="2">Belongs to the binding-protein-dependent transport system permease family. FecCD subfamily.</text>
</comment>
<sequence length="339" mass="35970">MKRKERNPIIVLSVLFFLILLCFFVSLNLGYIGLGPLDVVKTIFGAGTDQQQLILFEFRLPRMVLALLIGAGLAIAGAVLQGITQNDLADPGIIGINTGAGLAVVLFIFFFQGSITSLNTLSIFVMPFAALIGGSLAALLIYLLAWKDGISPMRLILVGIGINAALGAVLIVFQLKMNPDDFMQATIWLSGSIWGADWRYVLTIIPWVVLLIPLAIIRATKLNALTLGDDVATGIGVAVERERRILLAISVALAGSCVAVGGGIAFLGLVAPHIARKIIGVNHQLMLPATALIGALLLLIADTIGRNVLGSSEIPVGLVVSAIGGLYFIYLLIKVNRKK</sequence>
<dbReference type="EMBL" id="JBDIML010000003">
    <property type="protein sequence ID" value="MEN2768026.1"/>
    <property type="molecule type" value="Genomic_DNA"/>
</dbReference>
<reference evidence="9 10" key="1">
    <citation type="submission" date="2024-05" db="EMBL/GenBank/DDBJ databases">
        <authorList>
            <person name="Haq I."/>
            <person name="Ullah Z."/>
            <person name="Ahmad R."/>
            <person name="Li M."/>
            <person name="Tong Y."/>
        </authorList>
    </citation>
    <scope>NUCLEOTIDE SEQUENCE [LARGE SCALE GENOMIC DNA]</scope>
    <source>
        <strain evidence="9 10">16A2E</strain>
    </source>
</reference>
<gene>
    <name evidence="9" type="ORF">ABC228_12560</name>
</gene>
<evidence type="ECO:0000256" key="6">
    <source>
        <dbReference type="ARBA" id="ARBA00022989"/>
    </source>
</evidence>
<dbReference type="SUPFAM" id="SSF81345">
    <property type="entry name" value="ABC transporter involved in vitamin B12 uptake, BtuC"/>
    <property type="match status" value="1"/>
</dbReference>
<evidence type="ECO:0000256" key="4">
    <source>
        <dbReference type="ARBA" id="ARBA00022475"/>
    </source>
</evidence>
<dbReference type="InterPro" id="IPR037294">
    <property type="entry name" value="ABC_BtuC-like"/>
</dbReference>
<feature type="transmembrane region" description="Helical" evidence="8">
    <location>
        <begin position="155"/>
        <end position="175"/>
    </location>
</feature>
<proteinExistence type="inferred from homology"/>
<evidence type="ECO:0000256" key="3">
    <source>
        <dbReference type="ARBA" id="ARBA00022448"/>
    </source>
</evidence>
<keyword evidence="3" id="KW-0813">Transport</keyword>
<dbReference type="PANTHER" id="PTHR30472:SF64">
    <property type="entry name" value="IRON(3+)-HYDROXAMATE IMPORT SYSTEM PERMEASE PROTEIN FHUG"/>
    <property type="match status" value="1"/>
</dbReference>
<keyword evidence="6 8" id="KW-1133">Transmembrane helix</keyword>
<dbReference type="RefSeq" id="WP_345825529.1">
    <property type="nucleotide sequence ID" value="NZ_JBDIML010000003.1"/>
</dbReference>
<dbReference type="PANTHER" id="PTHR30472">
    <property type="entry name" value="FERRIC ENTEROBACTIN TRANSPORT SYSTEM PERMEASE PROTEIN"/>
    <property type="match status" value="1"/>
</dbReference>
<evidence type="ECO:0000313" key="9">
    <source>
        <dbReference type="EMBL" id="MEN2768026.1"/>
    </source>
</evidence>
<evidence type="ECO:0000256" key="1">
    <source>
        <dbReference type="ARBA" id="ARBA00004651"/>
    </source>
</evidence>
<feature type="transmembrane region" description="Helical" evidence="8">
    <location>
        <begin position="9"/>
        <end position="32"/>
    </location>
</feature>
<feature type="transmembrane region" description="Helical" evidence="8">
    <location>
        <begin position="313"/>
        <end position="333"/>
    </location>
</feature>
<keyword evidence="7 8" id="KW-0472">Membrane</keyword>
<dbReference type="Pfam" id="PF01032">
    <property type="entry name" value="FecCD"/>
    <property type="match status" value="1"/>
</dbReference>
<dbReference type="Gene3D" id="1.10.3470.10">
    <property type="entry name" value="ABC transporter involved in vitamin B12 uptake, BtuC"/>
    <property type="match status" value="1"/>
</dbReference>
<evidence type="ECO:0000256" key="7">
    <source>
        <dbReference type="ARBA" id="ARBA00023136"/>
    </source>
</evidence>
<evidence type="ECO:0000256" key="8">
    <source>
        <dbReference type="SAM" id="Phobius"/>
    </source>
</evidence>
<comment type="caution">
    <text evidence="9">The sequence shown here is derived from an EMBL/GenBank/DDBJ whole genome shotgun (WGS) entry which is preliminary data.</text>
</comment>
<evidence type="ECO:0000313" key="10">
    <source>
        <dbReference type="Proteomes" id="UP001444625"/>
    </source>
</evidence>
<comment type="subcellular location">
    <subcellularLocation>
        <location evidence="1">Cell membrane</location>
        <topology evidence="1">Multi-pass membrane protein</topology>
    </subcellularLocation>
</comment>
<accession>A0ABU9XIC2</accession>
<feature type="transmembrane region" description="Helical" evidence="8">
    <location>
        <begin position="283"/>
        <end position="301"/>
    </location>
</feature>
<feature type="transmembrane region" description="Helical" evidence="8">
    <location>
        <begin position="92"/>
        <end position="111"/>
    </location>
</feature>
<keyword evidence="4" id="KW-1003">Cell membrane</keyword>
<feature type="transmembrane region" description="Helical" evidence="8">
    <location>
        <begin position="198"/>
        <end position="217"/>
    </location>
</feature>
<feature type="transmembrane region" description="Helical" evidence="8">
    <location>
        <begin position="123"/>
        <end position="143"/>
    </location>
</feature>
<name>A0ABU9XIC2_9BACI</name>
<feature type="transmembrane region" description="Helical" evidence="8">
    <location>
        <begin position="245"/>
        <end position="271"/>
    </location>
</feature>
<dbReference type="InterPro" id="IPR000522">
    <property type="entry name" value="ABC_transptr_permease_BtuC"/>
</dbReference>